<name>A0A2A6CRF7_PRIPA</name>
<dbReference type="AlphaFoldDB" id="A0A2A6CRF7"/>
<reference evidence="2" key="1">
    <citation type="journal article" date="2008" name="Nat. Genet.">
        <title>The Pristionchus pacificus genome provides a unique perspective on nematode lifestyle and parasitism.</title>
        <authorList>
            <person name="Dieterich C."/>
            <person name="Clifton S.W."/>
            <person name="Schuster L.N."/>
            <person name="Chinwalla A."/>
            <person name="Delehaunty K."/>
            <person name="Dinkelacker I."/>
            <person name="Fulton L."/>
            <person name="Fulton R."/>
            <person name="Godfrey J."/>
            <person name="Minx P."/>
            <person name="Mitreva M."/>
            <person name="Roeseler W."/>
            <person name="Tian H."/>
            <person name="Witte H."/>
            <person name="Yang S.P."/>
            <person name="Wilson R.K."/>
            <person name="Sommer R.J."/>
        </authorList>
    </citation>
    <scope>NUCLEOTIDE SEQUENCE [LARGE SCALE GENOMIC DNA]</scope>
    <source>
        <strain evidence="2">PS312</strain>
    </source>
</reference>
<accession>A0A8R1UV54</accession>
<proteinExistence type="predicted"/>
<evidence type="ECO:0000313" key="2">
    <source>
        <dbReference type="Proteomes" id="UP000005239"/>
    </source>
</evidence>
<evidence type="ECO:0000313" key="1">
    <source>
        <dbReference type="EnsemblMetazoa" id="PPA37843.1"/>
    </source>
</evidence>
<dbReference type="Proteomes" id="UP000005239">
    <property type="component" value="Unassembled WGS sequence"/>
</dbReference>
<accession>A0A2A6CRF7</accession>
<reference evidence="1" key="2">
    <citation type="submission" date="2022-06" db="UniProtKB">
        <authorList>
            <consortium name="EnsemblMetazoa"/>
        </authorList>
    </citation>
    <scope>IDENTIFICATION</scope>
    <source>
        <strain evidence="1">PS312</strain>
    </source>
</reference>
<gene>
    <name evidence="1" type="primary">WBGene00276212</name>
</gene>
<sequence>MTTSLLTFGLLLISTLLLTQAIDLKDFNYTEFVDNIKKTGEFRPAEQRQLYLLKEGGDMKPAGDGVVHLGENQTAFVMQGKQGLNTVKATNSSVELNSKGGF</sequence>
<keyword evidence="2" id="KW-1185">Reference proteome</keyword>
<organism evidence="1 2">
    <name type="scientific">Pristionchus pacificus</name>
    <name type="common">Parasitic nematode worm</name>
    <dbReference type="NCBI Taxonomy" id="54126"/>
    <lineage>
        <taxon>Eukaryota</taxon>
        <taxon>Metazoa</taxon>
        <taxon>Ecdysozoa</taxon>
        <taxon>Nematoda</taxon>
        <taxon>Chromadorea</taxon>
        <taxon>Rhabditida</taxon>
        <taxon>Rhabditina</taxon>
        <taxon>Diplogasteromorpha</taxon>
        <taxon>Diplogasteroidea</taxon>
        <taxon>Neodiplogasteridae</taxon>
        <taxon>Pristionchus</taxon>
    </lineage>
</organism>
<dbReference type="EnsemblMetazoa" id="PPA37843.1">
    <property type="protein sequence ID" value="PPA37843.1"/>
    <property type="gene ID" value="WBGene00276212"/>
</dbReference>
<protein>
    <submittedName>
        <fullName evidence="1">Uncharacterized protein</fullName>
    </submittedName>
</protein>